<dbReference type="Proteomes" id="UP000615446">
    <property type="component" value="Unassembled WGS sequence"/>
</dbReference>
<evidence type="ECO:0000313" key="1">
    <source>
        <dbReference type="EMBL" id="GES84462.1"/>
    </source>
</evidence>
<reference evidence="1" key="1">
    <citation type="submission" date="2019-10" db="EMBL/GenBank/DDBJ databases">
        <title>Conservation and host-specific expression of non-tandemly repeated heterogenous ribosome RNA gene in arbuscular mycorrhizal fungi.</title>
        <authorList>
            <person name="Maeda T."/>
            <person name="Kobayashi Y."/>
            <person name="Nakagawa T."/>
            <person name="Ezawa T."/>
            <person name="Yamaguchi K."/>
            <person name="Bino T."/>
            <person name="Nishimoto Y."/>
            <person name="Shigenobu S."/>
            <person name="Kawaguchi M."/>
        </authorList>
    </citation>
    <scope>NUCLEOTIDE SEQUENCE</scope>
    <source>
        <strain evidence="1">HR1</strain>
    </source>
</reference>
<sequence>MFYDPEEQLKTLKEQLTTNYINQRNLRYSLYSGLILCLLDCPLKTQDSTKPINDKLDILSNKSIFKLMNWANKSIL</sequence>
<organism evidence="1 2">
    <name type="scientific">Rhizophagus clarus</name>
    <dbReference type="NCBI Taxonomy" id="94130"/>
    <lineage>
        <taxon>Eukaryota</taxon>
        <taxon>Fungi</taxon>
        <taxon>Fungi incertae sedis</taxon>
        <taxon>Mucoromycota</taxon>
        <taxon>Glomeromycotina</taxon>
        <taxon>Glomeromycetes</taxon>
        <taxon>Glomerales</taxon>
        <taxon>Glomeraceae</taxon>
        <taxon>Rhizophagus</taxon>
    </lineage>
</organism>
<dbReference type="EMBL" id="BLAL01000080">
    <property type="protein sequence ID" value="GES84462.1"/>
    <property type="molecule type" value="Genomic_DNA"/>
</dbReference>
<protein>
    <submittedName>
        <fullName evidence="1">Uncharacterized protein</fullName>
    </submittedName>
</protein>
<name>A0A8H3LA41_9GLOM</name>
<dbReference type="AlphaFoldDB" id="A0A8H3LA41"/>
<proteinExistence type="predicted"/>
<evidence type="ECO:0000313" key="2">
    <source>
        <dbReference type="Proteomes" id="UP000615446"/>
    </source>
</evidence>
<gene>
    <name evidence="1" type="ORF">RCL2_001157900</name>
</gene>
<comment type="caution">
    <text evidence="1">The sequence shown here is derived from an EMBL/GenBank/DDBJ whole genome shotgun (WGS) entry which is preliminary data.</text>
</comment>
<accession>A0A8H3LA41</accession>